<keyword evidence="2" id="KW-1185">Reference proteome</keyword>
<evidence type="ECO:0000313" key="1">
    <source>
        <dbReference type="EMBL" id="KAJ9092444.1"/>
    </source>
</evidence>
<reference evidence="1" key="1">
    <citation type="submission" date="2023-04" db="EMBL/GenBank/DDBJ databases">
        <title>Draft Genome sequencing of Naganishia species isolated from polar environments using Oxford Nanopore Technology.</title>
        <authorList>
            <person name="Leo P."/>
            <person name="Venkateswaran K."/>
        </authorList>
    </citation>
    <scope>NUCLEOTIDE SEQUENCE</scope>
    <source>
        <strain evidence="1">MNA-CCFEE 5423</strain>
    </source>
</reference>
<dbReference type="EMBL" id="JASBWT010000038">
    <property type="protein sequence ID" value="KAJ9092444.1"/>
    <property type="molecule type" value="Genomic_DNA"/>
</dbReference>
<sequence>MFFLSLLLLIVIALASSTSARPASLSSGSSQWPLNKQGLQEPSHDTPRPLVIWHGLGHTATSEGISGLVTDIKEMYPGIYVHSVQVPSAGSIDDERKAGFYGNASSQVDIVAETLREVPELTGGFDAIGFSQGGLFMRDYVQRYNHPPVRNLLTFGSPHMGVARLIPCRSSFDLVCIIAKRTAERGVYTEWAQNNLIQASYFRDHDRLDVFHEMNNIHALALARTSRYLTRLNGELEAQPLAADNIGNLSNFVMVNFEQDQTIYPKDSSTFGSLTPTRINTTNPLIPLVDNTFLWKHDHIGLKRLAEKKALHYGTAEESCPGAHMDLEWENESGCGRRLVQKWIGSSL</sequence>
<evidence type="ECO:0000313" key="2">
    <source>
        <dbReference type="Proteomes" id="UP001227268"/>
    </source>
</evidence>
<name>A0ACC2V0C2_9TREE</name>
<comment type="caution">
    <text evidence="1">The sequence shown here is derived from an EMBL/GenBank/DDBJ whole genome shotgun (WGS) entry which is preliminary data.</text>
</comment>
<proteinExistence type="predicted"/>
<dbReference type="Proteomes" id="UP001227268">
    <property type="component" value="Unassembled WGS sequence"/>
</dbReference>
<gene>
    <name evidence="1" type="ORF">QFC21_006826</name>
</gene>
<accession>A0ACC2V0C2</accession>
<organism evidence="1 2">
    <name type="scientific">Naganishia friedmannii</name>
    <dbReference type="NCBI Taxonomy" id="89922"/>
    <lineage>
        <taxon>Eukaryota</taxon>
        <taxon>Fungi</taxon>
        <taxon>Dikarya</taxon>
        <taxon>Basidiomycota</taxon>
        <taxon>Agaricomycotina</taxon>
        <taxon>Tremellomycetes</taxon>
        <taxon>Filobasidiales</taxon>
        <taxon>Filobasidiaceae</taxon>
        <taxon>Naganishia</taxon>
    </lineage>
</organism>
<protein>
    <submittedName>
        <fullName evidence="1">Uncharacterized protein</fullName>
    </submittedName>
</protein>